<evidence type="ECO:0000256" key="10">
    <source>
        <dbReference type="ARBA" id="ARBA00023143"/>
    </source>
</evidence>
<dbReference type="GO" id="GO:0005886">
    <property type="term" value="C:plasma membrane"/>
    <property type="evidence" value="ECO:0007669"/>
    <property type="project" value="UniProtKB-SubCell"/>
</dbReference>
<keyword evidence="4 12" id="KW-1003">Cell membrane</keyword>
<keyword evidence="9 12" id="KW-0472">Membrane</keyword>
<dbReference type="GO" id="GO:0044781">
    <property type="term" value="P:bacterial-type flagellum organization"/>
    <property type="evidence" value="ECO:0007669"/>
    <property type="project" value="UniProtKB-UniRule"/>
</dbReference>
<evidence type="ECO:0000256" key="9">
    <source>
        <dbReference type="ARBA" id="ARBA00023136"/>
    </source>
</evidence>
<organism evidence="13 14">
    <name type="scientific">Aristophania vespae</name>
    <dbReference type="NCBI Taxonomy" id="2697033"/>
    <lineage>
        <taxon>Bacteria</taxon>
        <taxon>Pseudomonadati</taxon>
        <taxon>Pseudomonadota</taxon>
        <taxon>Alphaproteobacteria</taxon>
        <taxon>Acetobacterales</taxon>
        <taxon>Acetobacteraceae</taxon>
        <taxon>Aristophania</taxon>
    </lineage>
</organism>
<comment type="subcellular location">
    <subcellularLocation>
        <location evidence="12">Cell membrane</location>
        <topology evidence="12">Multi-pass membrane protein</topology>
    </subcellularLocation>
    <subcellularLocation>
        <location evidence="12">Bacterial flagellum basal body</location>
    </subcellularLocation>
</comment>
<comment type="function">
    <text evidence="12">Plays a role in the flagellum-specific transport system.</text>
</comment>
<dbReference type="PANTHER" id="PTHR30587">
    <property type="entry name" value="FLAGELLAR BIOSYNTHETIC PROTEIN FLIP"/>
    <property type="match status" value="1"/>
</dbReference>
<dbReference type="EMBL" id="CP047653">
    <property type="protein sequence ID" value="QHI96476.1"/>
    <property type="molecule type" value="Genomic_DNA"/>
</dbReference>
<dbReference type="NCBIfam" id="TIGR01103">
    <property type="entry name" value="fliP"/>
    <property type="match status" value="1"/>
</dbReference>
<dbReference type="KEGG" id="bomb:GT348_08945"/>
<evidence type="ECO:0000256" key="7">
    <source>
        <dbReference type="ARBA" id="ARBA00022927"/>
    </source>
</evidence>
<dbReference type="InterPro" id="IPR005837">
    <property type="entry name" value="FliP"/>
</dbReference>
<dbReference type="PRINTS" id="PR01302">
    <property type="entry name" value="TYPE3IMPPROT"/>
</dbReference>
<protein>
    <recommendedName>
        <fullName evidence="2 12">Flagellar biosynthetic protein FliP</fullName>
    </recommendedName>
</protein>
<dbReference type="GO" id="GO:0009425">
    <property type="term" value="C:bacterial-type flagellum basal body"/>
    <property type="evidence" value="ECO:0007669"/>
    <property type="project" value="UniProtKB-SubCell"/>
</dbReference>
<keyword evidence="14" id="KW-1185">Reference proteome</keyword>
<dbReference type="PANTHER" id="PTHR30587:SF0">
    <property type="entry name" value="FLAGELLAR BIOSYNTHETIC PROTEIN FLIP"/>
    <property type="match status" value="1"/>
</dbReference>
<keyword evidence="5 12" id="KW-0812">Transmembrane</keyword>
<keyword evidence="11 12" id="KW-1006">Bacterial flagellum protein export</keyword>
<dbReference type="AlphaFoldDB" id="A0A6P1NDT1"/>
<evidence type="ECO:0000313" key="14">
    <source>
        <dbReference type="Proteomes" id="UP000463975"/>
    </source>
</evidence>
<evidence type="ECO:0000256" key="2">
    <source>
        <dbReference type="ARBA" id="ARBA00021714"/>
    </source>
</evidence>
<comment type="similarity">
    <text evidence="1 12">Belongs to the FliP/MopC/SpaP family.</text>
</comment>
<evidence type="ECO:0000256" key="1">
    <source>
        <dbReference type="ARBA" id="ARBA00006257"/>
    </source>
</evidence>
<sequence>MSKALVKSRSWSCYSFWIVCLGLFIVCCFWAHPALSQSITLDMGKGGGIGEAGTTSRLVQLTALITLLSLAPSLLVMVTAFTRIIVTLSLLRSAIGAQGTPPNMVLIALALILSFFVMQPTLQQSWSQGVEPLMNGQVEEMEGLTAAAEPFRTFMLKNARPRDVETFYHLANLKPVSTAEKTPWRVIVPAFMVGELSRAFEIGFLVYLPFLIIDLVTSSVLMSLGMMMLPPATISLPFKLIFFVLVDGFQMVSGGLVRSFGGG</sequence>
<keyword evidence="7 12" id="KW-0653">Protein transport</keyword>
<dbReference type="RefSeq" id="WP_160619533.1">
    <property type="nucleotide sequence ID" value="NZ_CP047653.1"/>
</dbReference>
<keyword evidence="6 12" id="KW-1005">Bacterial flagellum biogenesis</keyword>
<evidence type="ECO:0000256" key="11">
    <source>
        <dbReference type="ARBA" id="ARBA00023225"/>
    </source>
</evidence>
<evidence type="ECO:0000256" key="8">
    <source>
        <dbReference type="ARBA" id="ARBA00022989"/>
    </source>
</evidence>
<dbReference type="GO" id="GO:0009306">
    <property type="term" value="P:protein secretion"/>
    <property type="evidence" value="ECO:0007669"/>
    <property type="project" value="UniProtKB-UniRule"/>
</dbReference>
<keyword evidence="13" id="KW-0614">Plasmid</keyword>
<dbReference type="Pfam" id="PF00813">
    <property type="entry name" value="FliP"/>
    <property type="match status" value="1"/>
</dbReference>
<keyword evidence="13" id="KW-0969">Cilium</keyword>
<evidence type="ECO:0000256" key="5">
    <source>
        <dbReference type="ARBA" id="ARBA00022692"/>
    </source>
</evidence>
<keyword evidence="3 12" id="KW-0813">Transport</keyword>
<evidence type="ECO:0000256" key="4">
    <source>
        <dbReference type="ARBA" id="ARBA00022475"/>
    </source>
</evidence>
<dbReference type="InterPro" id="IPR005838">
    <property type="entry name" value="T3SS_IM_P"/>
</dbReference>
<name>A0A6P1NDT1_9PROT</name>
<reference evidence="13 14" key="1">
    <citation type="submission" date="2020-01" db="EMBL/GenBank/DDBJ databases">
        <title>Genome sequencing of strain KACC 21507.</title>
        <authorList>
            <person name="Heo J."/>
            <person name="Kim S.-J."/>
            <person name="Kim J.-S."/>
            <person name="Hong S.-B."/>
            <person name="Kwon S.-W."/>
        </authorList>
    </citation>
    <scope>NUCLEOTIDE SEQUENCE [LARGE SCALE GENOMIC DNA]</scope>
    <source>
        <strain evidence="13 14">KACC 21507</strain>
        <plasmid evidence="13 14">unnamed1</plasmid>
    </source>
</reference>
<evidence type="ECO:0000313" key="13">
    <source>
        <dbReference type="EMBL" id="QHI96476.1"/>
    </source>
</evidence>
<keyword evidence="13" id="KW-0282">Flagellum</keyword>
<feature type="transmembrane region" description="Helical" evidence="12">
    <location>
        <begin position="236"/>
        <end position="257"/>
    </location>
</feature>
<dbReference type="PRINTS" id="PR00951">
    <property type="entry name" value="FLGBIOSNFLIP"/>
</dbReference>
<proteinExistence type="inferred from homology"/>
<geneLocation type="plasmid" evidence="13 14">
    <name>unnamed1</name>
</geneLocation>
<feature type="transmembrane region" description="Helical" evidence="12">
    <location>
        <begin position="202"/>
        <end position="224"/>
    </location>
</feature>
<dbReference type="NCBIfam" id="NF009438">
    <property type="entry name" value="PRK12797.1"/>
    <property type="match status" value="1"/>
</dbReference>
<feature type="transmembrane region" description="Helical" evidence="12">
    <location>
        <begin position="63"/>
        <end position="91"/>
    </location>
</feature>
<accession>A0A6P1NDT1</accession>
<keyword evidence="8 12" id="KW-1133">Transmembrane helix</keyword>
<evidence type="ECO:0000256" key="3">
    <source>
        <dbReference type="ARBA" id="ARBA00022448"/>
    </source>
</evidence>
<gene>
    <name evidence="12 13" type="primary">fliP</name>
    <name evidence="13" type="ORF">GT348_08945</name>
</gene>
<evidence type="ECO:0000256" key="6">
    <source>
        <dbReference type="ARBA" id="ARBA00022795"/>
    </source>
</evidence>
<keyword evidence="13" id="KW-0966">Cell projection</keyword>
<evidence type="ECO:0000256" key="12">
    <source>
        <dbReference type="RuleBase" id="RU362069"/>
    </source>
</evidence>
<feature type="transmembrane region" description="Helical" evidence="12">
    <location>
        <begin position="12"/>
        <end position="32"/>
    </location>
</feature>
<keyword evidence="10" id="KW-0975">Bacterial flagellum</keyword>
<dbReference type="Proteomes" id="UP000463975">
    <property type="component" value="Plasmid unnamed1"/>
</dbReference>